<proteinExistence type="inferred from homology"/>
<evidence type="ECO:0000256" key="3">
    <source>
        <dbReference type="PIRNR" id="PIRNR021362"/>
    </source>
</evidence>
<dbReference type="OrthoDB" id="2471595at2"/>
<dbReference type="Pfam" id="PF06941">
    <property type="entry name" value="NT5C"/>
    <property type="match status" value="1"/>
</dbReference>
<accession>A0A1G8DR50</accession>
<dbReference type="InterPro" id="IPR023214">
    <property type="entry name" value="HAD_sf"/>
</dbReference>
<dbReference type="InterPro" id="IPR009206">
    <property type="entry name" value="Nucleotidase_putative"/>
</dbReference>
<dbReference type="PANTHER" id="PTHR35134:SF2">
    <property type="entry name" value="NUCLEOTIDASE YQFW-RELATED"/>
    <property type="match status" value="1"/>
</dbReference>
<dbReference type="Proteomes" id="UP000198656">
    <property type="component" value="Unassembled WGS sequence"/>
</dbReference>
<dbReference type="InterPro" id="IPR036412">
    <property type="entry name" value="HAD-like_sf"/>
</dbReference>
<keyword evidence="2 3" id="KW-0378">Hydrolase</keyword>
<protein>
    <recommendedName>
        <fullName evidence="3">Nucleotidase</fullName>
        <ecNumber evidence="3">3.1.3.-</ecNumber>
    </recommendedName>
</protein>
<dbReference type="EMBL" id="FNCP01000015">
    <property type="protein sequence ID" value="SDH60143.1"/>
    <property type="molecule type" value="Genomic_DNA"/>
</dbReference>
<dbReference type="GO" id="GO:0009264">
    <property type="term" value="P:deoxyribonucleotide catabolic process"/>
    <property type="evidence" value="ECO:0007669"/>
    <property type="project" value="InterPro"/>
</dbReference>
<dbReference type="InterPro" id="IPR010708">
    <property type="entry name" value="5'(3')-deoxyribonucleotidase"/>
</dbReference>
<dbReference type="GO" id="GO:0008253">
    <property type="term" value="F:5'-nucleotidase activity"/>
    <property type="evidence" value="ECO:0007669"/>
    <property type="project" value="InterPro"/>
</dbReference>
<feature type="active site" description="Nucleophile" evidence="4">
    <location>
        <position position="6"/>
    </location>
</feature>
<dbReference type="InterPro" id="IPR052419">
    <property type="entry name" value="5_3-deoxyribonucleotidase-like"/>
</dbReference>
<evidence type="ECO:0000256" key="4">
    <source>
        <dbReference type="PIRSR" id="PIRSR610708-1"/>
    </source>
</evidence>
<dbReference type="PIRSF" id="PIRSF021362">
    <property type="entry name" value="UCP021362_HAD"/>
    <property type="match status" value="1"/>
</dbReference>
<name>A0A1G8DR50_9FIRM</name>
<sequence length="184" mass="21317">MRIGIDIDGVVSDSYPFWLQELNCHYGKNIACLDDYNMHISFEVTTEDMNNFFETNIERLLMMPKPIPGAKEGIETLLQEGHEIIYVTARTQEQQGLTERWFAHNKIYYKKMLFSGFGSKVGFVKEWGIEAFIEDYQVNAKLIAECGVPVFLLDASYNQEDTPRGIIRCHSWEEIVKGIHNLNR</sequence>
<dbReference type="PANTHER" id="PTHR35134">
    <property type="entry name" value="NUCLEOTIDASE YQFW-RELATED"/>
    <property type="match status" value="1"/>
</dbReference>
<dbReference type="RefSeq" id="WP_092334114.1">
    <property type="nucleotide sequence ID" value="NZ_FNCP01000015.1"/>
</dbReference>
<evidence type="ECO:0000313" key="5">
    <source>
        <dbReference type="EMBL" id="SDH60143.1"/>
    </source>
</evidence>
<reference evidence="6" key="1">
    <citation type="submission" date="2016-10" db="EMBL/GenBank/DDBJ databases">
        <authorList>
            <person name="Varghese N."/>
            <person name="Submissions S."/>
        </authorList>
    </citation>
    <scope>NUCLEOTIDE SEQUENCE [LARGE SCALE GENOMIC DNA]</scope>
    <source>
        <strain evidence="6">DSM 8344</strain>
    </source>
</reference>
<dbReference type="SUPFAM" id="SSF56784">
    <property type="entry name" value="HAD-like"/>
    <property type="match status" value="1"/>
</dbReference>
<dbReference type="AlphaFoldDB" id="A0A1G8DR50"/>
<keyword evidence="6" id="KW-1185">Reference proteome</keyword>
<gene>
    <name evidence="5" type="ORF">SAMN05443529_115116</name>
</gene>
<feature type="active site" description="Proton donor" evidence="4">
    <location>
        <position position="8"/>
    </location>
</feature>
<dbReference type="Gene3D" id="3.40.50.1000">
    <property type="entry name" value="HAD superfamily/HAD-like"/>
    <property type="match status" value="1"/>
</dbReference>
<evidence type="ECO:0000256" key="2">
    <source>
        <dbReference type="ARBA" id="ARBA00022801"/>
    </source>
</evidence>
<dbReference type="EC" id="3.1.3.-" evidence="3"/>
<organism evidence="5 6">
    <name type="scientific">Desulfosporosinus hippei DSM 8344</name>
    <dbReference type="NCBI Taxonomy" id="1121419"/>
    <lineage>
        <taxon>Bacteria</taxon>
        <taxon>Bacillati</taxon>
        <taxon>Bacillota</taxon>
        <taxon>Clostridia</taxon>
        <taxon>Eubacteriales</taxon>
        <taxon>Desulfitobacteriaceae</taxon>
        <taxon>Desulfosporosinus</taxon>
    </lineage>
</organism>
<evidence type="ECO:0000313" key="6">
    <source>
        <dbReference type="Proteomes" id="UP000198656"/>
    </source>
</evidence>
<dbReference type="STRING" id="1121419.SAMN05443529_115116"/>
<comment type="similarity">
    <text evidence="1 3">Belongs to the 5'(3')-deoxyribonucleotidase family.</text>
</comment>
<evidence type="ECO:0000256" key="1">
    <source>
        <dbReference type="ARBA" id="ARBA00009589"/>
    </source>
</evidence>